<organism evidence="11 12">
    <name type="scientific">Enterocloster hominis</name>
    <name type="common">ex Hitch et al. 2024</name>
    <dbReference type="NCBI Taxonomy" id="1917870"/>
    <lineage>
        <taxon>Bacteria</taxon>
        <taxon>Bacillati</taxon>
        <taxon>Bacillota</taxon>
        <taxon>Clostridia</taxon>
        <taxon>Lachnospirales</taxon>
        <taxon>Lachnospiraceae</taxon>
        <taxon>Enterocloster</taxon>
    </lineage>
</organism>
<feature type="transmembrane region" description="Helical" evidence="10">
    <location>
        <begin position="411"/>
        <end position="429"/>
    </location>
</feature>
<keyword evidence="4" id="KW-0813">Transport</keyword>
<dbReference type="PIRSF" id="PIRSF006603">
    <property type="entry name" value="DinF"/>
    <property type="match status" value="1"/>
</dbReference>
<feature type="transmembrane region" description="Helical" evidence="10">
    <location>
        <begin position="129"/>
        <end position="150"/>
    </location>
</feature>
<evidence type="ECO:0000313" key="11">
    <source>
        <dbReference type="EMBL" id="MEQ2427554.1"/>
    </source>
</evidence>
<dbReference type="InterPro" id="IPR048279">
    <property type="entry name" value="MdtK-like"/>
</dbReference>
<reference evidence="11 12" key="1">
    <citation type="submission" date="2024-03" db="EMBL/GenBank/DDBJ databases">
        <title>Human intestinal bacterial collection.</title>
        <authorList>
            <person name="Pauvert C."/>
            <person name="Hitch T.C.A."/>
            <person name="Clavel T."/>
        </authorList>
    </citation>
    <scope>NUCLEOTIDE SEQUENCE [LARGE SCALE GENOMIC DNA]</scope>
    <source>
        <strain evidence="11 12">CLA-SR-H021</strain>
    </source>
</reference>
<evidence type="ECO:0000256" key="1">
    <source>
        <dbReference type="ARBA" id="ARBA00004651"/>
    </source>
</evidence>
<feature type="transmembrane region" description="Helical" evidence="10">
    <location>
        <begin position="87"/>
        <end position="117"/>
    </location>
</feature>
<dbReference type="PANTHER" id="PTHR43823:SF3">
    <property type="entry name" value="MULTIDRUG EXPORT PROTEIN MEPA"/>
    <property type="match status" value="1"/>
</dbReference>
<comment type="subcellular location">
    <subcellularLocation>
        <location evidence="1">Cell membrane</location>
        <topology evidence="1">Multi-pass membrane protein</topology>
    </subcellularLocation>
</comment>
<keyword evidence="7 10" id="KW-1133">Transmembrane helix</keyword>
<comment type="similarity">
    <text evidence="2">Belongs to the multi antimicrobial extrusion (MATE) (TC 2.A.66.1) family. MepA subfamily.</text>
</comment>
<feature type="transmembrane region" description="Helical" evidence="10">
    <location>
        <begin position="383"/>
        <end position="405"/>
    </location>
</feature>
<evidence type="ECO:0000256" key="4">
    <source>
        <dbReference type="ARBA" id="ARBA00022448"/>
    </source>
</evidence>
<keyword evidence="8 10" id="KW-0472">Membrane</keyword>
<dbReference type="Proteomes" id="UP001454086">
    <property type="component" value="Unassembled WGS sequence"/>
</dbReference>
<comment type="caution">
    <text evidence="11">The sequence shown here is derived from an EMBL/GenBank/DDBJ whole genome shotgun (WGS) entry which is preliminary data.</text>
</comment>
<evidence type="ECO:0000313" key="12">
    <source>
        <dbReference type="Proteomes" id="UP001454086"/>
    </source>
</evidence>
<feature type="transmembrane region" description="Helical" evidence="10">
    <location>
        <begin position="188"/>
        <end position="209"/>
    </location>
</feature>
<feature type="transmembrane region" description="Helical" evidence="10">
    <location>
        <begin position="162"/>
        <end position="182"/>
    </location>
</feature>
<sequence length="436" mass="45633">MGKNSGAYEFFRYVGLNVMGMIGLSCYILADTYFVSKALGTSGLAALNLAISVYSVINATGLMMGAGGGTRFSIFRFQGHEREAGQVFTRTVILALAAGGVFLLAGLLCAPVLAAVLGADGDTMDNTVVYLRVILCFAPCFIMNNTLLAFVRNDGNPKLSMAAMLTGSLANIALDYLFMFPFSMGMSGAAFATGLAPVISMGVLALHLSGKKSSLSIVRCRWSLREAVSILSPGVSSFITELSSGIVLMMFNLIILSLAGNTGVAAYGIVANLALVVTAVFTGIAQGMQPLASRSYGAGDGKTLKLVFRYGAILSIVLAAGIYACANSWWQGIIAIFNSEGSQELVPIARRGIQLYFAGFLFAGINIVSAAFLSAVTETGKAFAISIVRGCLAIIPLAFLLPGIWGMDGVWLAFVLAEALACLVSVWGIRRAGAAR</sequence>
<dbReference type="InterPro" id="IPR045070">
    <property type="entry name" value="MATE_MepA-like"/>
</dbReference>
<dbReference type="EMBL" id="JBBMFM010000112">
    <property type="protein sequence ID" value="MEQ2427554.1"/>
    <property type="molecule type" value="Genomic_DNA"/>
</dbReference>
<evidence type="ECO:0000256" key="10">
    <source>
        <dbReference type="SAM" id="Phobius"/>
    </source>
</evidence>
<feature type="transmembrane region" description="Helical" evidence="10">
    <location>
        <begin position="12"/>
        <end position="30"/>
    </location>
</feature>
<keyword evidence="6 10" id="KW-0812">Transmembrane</keyword>
<keyword evidence="12" id="KW-1185">Reference proteome</keyword>
<evidence type="ECO:0000256" key="5">
    <source>
        <dbReference type="ARBA" id="ARBA00022475"/>
    </source>
</evidence>
<evidence type="ECO:0000256" key="8">
    <source>
        <dbReference type="ARBA" id="ARBA00023136"/>
    </source>
</evidence>
<evidence type="ECO:0000256" key="2">
    <source>
        <dbReference type="ARBA" id="ARBA00008417"/>
    </source>
</evidence>
<dbReference type="Pfam" id="PF01554">
    <property type="entry name" value="MatE"/>
    <property type="match status" value="2"/>
</dbReference>
<dbReference type="PROSITE" id="PS51257">
    <property type="entry name" value="PROKAR_LIPOPROTEIN"/>
    <property type="match status" value="1"/>
</dbReference>
<feature type="transmembrane region" description="Helical" evidence="10">
    <location>
        <begin position="355"/>
        <end position="376"/>
    </location>
</feature>
<dbReference type="RefSeq" id="WP_349118556.1">
    <property type="nucleotide sequence ID" value="NZ_JBBMFM010000112.1"/>
</dbReference>
<dbReference type="InterPro" id="IPR002528">
    <property type="entry name" value="MATE_fam"/>
</dbReference>
<feature type="transmembrane region" description="Helical" evidence="10">
    <location>
        <begin position="42"/>
        <end position="66"/>
    </location>
</feature>
<dbReference type="InterPro" id="IPR051327">
    <property type="entry name" value="MATE_MepA_subfamily"/>
</dbReference>
<protein>
    <recommendedName>
        <fullName evidence="3">Multidrug export protein MepA</fullName>
    </recommendedName>
</protein>
<feature type="transmembrane region" description="Helical" evidence="10">
    <location>
        <begin position="230"/>
        <end position="258"/>
    </location>
</feature>
<evidence type="ECO:0000256" key="6">
    <source>
        <dbReference type="ARBA" id="ARBA00022692"/>
    </source>
</evidence>
<feature type="transmembrane region" description="Helical" evidence="10">
    <location>
        <begin position="306"/>
        <end position="330"/>
    </location>
</feature>
<evidence type="ECO:0000256" key="9">
    <source>
        <dbReference type="ARBA" id="ARBA00023251"/>
    </source>
</evidence>
<keyword evidence="9" id="KW-0046">Antibiotic resistance</keyword>
<dbReference type="PANTHER" id="PTHR43823">
    <property type="entry name" value="SPORULATION PROTEIN YKVU"/>
    <property type="match status" value="1"/>
</dbReference>
<name>A0ABV1DB26_9FIRM</name>
<proteinExistence type="inferred from homology"/>
<accession>A0ABV1DB26</accession>
<feature type="transmembrane region" description="Helical" evidence="10">
    <location>
        <begin position="264"/>
        <end position="285"/>
    </location>
</feature>
<dbReference type="CDD" id="cd13143">
    <property type="entry name" value="MATE_MepA_like"/>
    <property type="match status" value="1"/>
</dbReference>
<evidence type="ECO:0000256" key="7">
    <source>
        <dbReference type="ARBA" id="ARBA00022989"/>
    </source>
</evidence>
<gene>
    <name evidence="11" type="ORF">WMQ36_21555</name>
</gene>
<evidence type="ECO:0000256" key="3">
    <source>
        <dbReference type="ARBA" id="ARBA00022106"/>
    </source>
</evidence>
<keyword evidence="5" id="KW-1003">Cell membrane</keyword>